<name>A0ABV1FDG2_9FIRM</name>
<dbReference type="Proteomes" id="UP001490816">
    <property type="component" value="Unassembled WGS sequence"/>
</dbReference>
<feature type="transmembrane region" description="Helical" evidence="1">
    <location>
        <begin position="148"/>
        <end position="176"/>
    </location>
</feature>
<keyword evidence="1" id="KW-0812">Transmembrane</keyword>
<dbReference type="RefSeq" id="WP_153045010.1">
    <property type="nucleotide sequence ID" value="NZ_JBBMEZ010000044.1"/>
</dbReference>
<reference evidence="2 3" key="1">
    <citation type="submission" date="2024-03" db="EMBL/GenBank/DDBJ databases">
        <title>Human intestinal bacterial collection.</title>
        <authorList>
            <person name="Pauvert C."/>
            <person name="Hitch T.C.A."/>
            <person name="Clavel T."/>
        </authorList>
    </citation>
    <scope>NUCLEOTIDE SEQUENCE [LARGE SCALE GENOMIC DNA]</scope>
    <source>
        <strain evidence="2 3">CLA-JM-H38</strain>
    </source>
</reference>
<dbReference type="EMBL" id="JBBMEZ010000044">
    <property type="protein sequence ID" value="MEQ2470855.1"/>
    <property type="molecule type" value="Genomic_DNA"/>
</dbReference>
<gene>
    <name evidence="2" type="ORF">WMO39_11050</name>
</gene>
<evidence type="ECO:0008006" key="4">
    <source>
        <dbReference type="Google" id="ProtNLM"/>
    </source>
</evidence>
<feature type="transmembrane region" description="Helical" evidence="1">
    <location>
        <begin position="109"/>
        <end position="127"/>
    </location>
</feature>
<feature type="transmembrane region" description="Helical" evidence="1">
    <location>
        <begin position="49"/>
        <end position="66"/>
    </location>
</feature>
<proteinExistence type="predicted"/>
<organism evidence="2 3">
    <name type="scientific">Ruminococcoides intestinale</name>
    <dbReference type="NCBI Taxonomy" id="3133162"/>
    <lineage>
        <taxon>Bacteria</taxon>
        <taxon>Bacillati</taxon>
        <taxon>Bacillota</taxon>
        <taxon>Clostridia</taxon>
        <taxon>Eubacteriales</taxon>
        <taxon>Oscillospiraceae</taxon>
        <taxon>Ruminococcoides</taxon>
    </lineage>
</organism>
<keyword evidence="3" id="KW-1185">Reference proteome</keyword>
<feature type="transmembrane region" description="Helical" evidence="1">
    <location>
        <begin position="234"/>
        <end position="255"/>
    </location>
</feature>
<accession>A0ABV1FDG2</accession>
<protein>
    <recommendedName>
        <fullName evidence="4">ABC-2 family transporter protein</fullName>
    </recommendedName>
</protein>
<sequence>MALDFWDNYSIRTKFIVHEKKGFFKLKVRLFFRLLSHDITEGIIHNRKFFIFAALLFIFIDFVYWHNISLYFSDYNSVVDCGVLDFFMNVFAGCDPFDPEANKGVDIPITWFSFNVLPYLFVGLYITNDLQTSADTFILRVKSRYLWWLSKIVWCVVSSTLYYLLFFVISTAFTLLSGNFSLTQNSLITEEFLELSTYGKSMTEIFISSVLLPWMITTCHMTFDAIISITFGPVVAFLMIVCLMTTSVFYCSEFLPFNFSMLIRTDFCAINNISIYTELEVAFLIIVICLFLGLPIIKRKNII</sequence>
<comment type="caution">
    <text evidence="2">The sequence shown here is derived from an EMBL/GenBank/DDBJ whole genome shotgun (WGS) entry which is preliminary data.</text>
</comment>
<keyword evidence="1" id="KW-1133">Transmembrane helix</keyword>
<evidence type="ECO:0000256" key="1">
    <source>
        <dbReference type="SAM" id="Phobius"/>
    </source>
</evidence>
<evidence type="ECO:0000313" key="2">
    <source>
        <dbReference type="EMBL" id="MEQ2470855.1"/>
    </source>
</evidence>
<feature type="transmembrane region" description="Helical" evidence="1">
    <location>
        <begin position="275"/>
        <end position="297"/>
    </location>
</feature>
<feature type="transmembrane region" description="Helical" evidence="1">
    <location>
        <begin position="205"/>
        <end position="227"/>
    </location>
</feature>
<keyword evidence="1" id="KW-0472">Membrane</keyword>
<evidence type="ECO:0000313" key="3">
    <source>
        <dbReference type="Proteomes" id="UP001490816"/>
    </source>
</evidence>